<accession>A0A8T0BG72</accession>
<dbReference type="SUPFAM" id="SSF56436">
    <property type="entry name" value="C-type lectin-like"/>
    <property type="match status" value="2"/>
</dbReference>
<dbReference type="InterPro" id="IPR016187">
    <property type="entry name" value="CTDL_fold"/>
</dbReference>
<evidence type="ECO:0000256" key="2">
    <source>
        <dbReference type="SAM" id="SignalP"/>
    </source>
</evidence>
<evidence type="ECO:0000313" key="4">
    <source>
        <dbReference type="EMBL" id="KAF7704837.1"/>
    </source>
</evidence>
<dbReference type="Gene3D" id="3.10.100.10">
    <property type="entry name" value="Mannose-Binding Protein A, subunit A"/>
    <property type="match status" value="2"/>
</dbReference>
<feature type="chain" id="PRO_5035815319" description="C-type lectin domain-containing protein" evidence="2">
    <location>
        <begin position="20"/>
        <end position="246"/>
    </location>
</feature>
<dbReference type="InterPro" id="IPR018378">
    <property type="entry name" value="C-type_lectin_CS"/>
</dbReference>
<keyword evidence="5" id="KW-1185">Reference proteome</keyword>
<reference evidence="4" key="1">
    <citation type="submission" date="2020-08" db="EMBL/GenBank/DDBJ databases">
        <title>Chromosome-level assembly of Southern catfish (Silurus meridionalis) provides insights into visual adaptation to the nocturnal and benthic lifestyles.</title>
        <authorList>
            <person name="Zhang Y."/>
            <person name="Wang D."/>
            <person name="Peng Z."/>
        </authorList>
    </citation>
    <scope>NUCLEOTIDE SEQUENCE</scope>
    <source>
        <strain evidence="4">SWU-2019-XX</strain>
        <tissue evidence="4">Muscle</tissue>
    </source>
</reference>
<dbReference type="InterPro" id="IPR001304">
    <property type="entry name" value="C-type_lectin-like"/>
</dbReference>
<proteinExistence type="predicted"/>
<dbReference type="PANTHER" id="PTHR45784">
    <property type="entry name" value="C-TYPE LECTIN DOMAIN FAMILY 20 MEMBER A-RELATED"/>
    <property type="match status" value="1"/>
</dbReference>
<feature type="non-terminal residue" evidence="4">
    <location>
        <position position="246"/>
    </location>
</feature>
<feature type="signal peptide" evidence="2">
    <location>
        <begin position="1"/>
        <end position="19"/>
    </location>
</feature>
<dbReference type="AlphaFoldDB" id="A0A8T0BG72"/>
<feature type="domain" description="C-type lectin" evidence="3">
    <location>
        <begin position="129"/>
        <end position="246"/>
    </location>
</feature>
<keyword evidence="2" id="KW-0732">Signal</keyword>
<dbReference type="SMART" id="SM00034">
    <property type="entry name" value="CLECT"/>
    <property type="match status" value="2"/>
</dbReference>
<dbReference type="PROSITE" id="PS00615">
    <property type="entry name" value="C_TYPE_LECTIN_1"/>
    <property type="match status" value="1"/>
</dbReference>
<keyword evidence="1" id="KW-1015">Disulfide bond</keyword>
<gene>
    <name evidence="4" type="ORF">HF521_021909</name>
</gene>
<evidence type="ECO:0000313" key="5">
    <source>
        <dbReference type="Proteomes" id="UP000606274"/>
    </source>
</evidence>
<dbReference type="PROSITE" id="PS50041">
    <property type="entry name" value="C_TYPE_LECTIN_2"/>
    <property type="match status" value="2"/>
</dbReference>
<dbReference type="CDD" id="cd00037">
    <property type="entry name" value="CLECT"/>
    <property type="match status" value="1"/>
</dbReference>
<evidence type="ECO:0000259" key="3">
    <source>
        <dbReference type="PROSITE" id="PS50041"/>
    </source>
</evidence>
<sequence>MMAVLSILLLLALTDVSTGLFYKKHFFYSTQLTWTDAQAYCRKNYIDLSILDTQLEFDSFVTLTAAQQSESCWIGLNKAPSEAQFTQWCDGKVLDFKKWKSGQPDHTDTEHCVATSNNQWENFNCGKNMKSFCYTWAPEMIVVQKMMSWDEALIYCRTHYTDLLSLTSDTDYFMVNSRITAIQTPTFWTGLRFLNGSWFWVNQESQLIPPSMPLCPAKPFQCGGRNVKTGVWENRNCEEKMNFICY</sequence>
<organism evidence="4 5">
    <name type="scientific">Silurus meridionalis</name>
    <name type="common">Southern catfish</name>
    <name type="synonym">Silurus soldatovi meridionalis</name>
    <dbReference type="NCBI Taxonomy" id="175797"/>
    <lineage>
        <taxon>Eukaryota</taxon>
        <taxon>Metazoa</taxon>
        <taxon>Chordata</taxon>
        <taxon>Craniata</taxon>
        <taxon>Vertebrata</taxon>
        <taxon>Euteleostomi</taxon>
        <taxon>Actinopterygii</taxon>
        <taxon>Neopterygii</taxon>
        <taxon>Teleostei</taxon>
        <taxon>Ostariophysi</taxon>
        <taxon>Siluriformes</taxon>
        <taxon>Siluridae</taxon>
        <taxon>Silurus</taxon>
    </lineage>
</organism>
<dbReference type="EMBL" id="JABFDY010000008">
    <property type="protein sequence ID" value="KAF7704837.1"/>
    <property type="molecule type" value="Genomic_DNA"/>
</dbReference>
<dbReference type="InterPro" id="IPR016186">
    <property type="entry name" value="C-type_lectin-like/link_sf"/>
</dbReference>
<protein>
    <recommendedName>
        <fullName evidence="3">C-type lectin domain-containing protein</fullName>
    </recommendedName>
</protein>
<evidence type="ECO:0000256" key="1">
    <source>
        <dbReference type="ARBA" id="ARBA00023157"/>
    </source>
</evidence>
<dbReference type="Proteomes" id="UP000606274">
    <property type="component" value="Unassembled WGS sequence"/>
</dbReference>
<dbReference type="PANTHER" id="PTHR45784:SF8">
    <property type="entry name" value="C-TYPE MANNOSE RECEPTOR 2-RELATED"/>
    <property type="match status" value="1"/>
</dbReference>
<dbReference type="Pfam" id="PF00059">
    <property type="entry name" value="Lectin_C"/>
    <property type="match status" value="2"/>
</dbReference>
<name>A0A8T0BG72_SILME</name>
<feature type="domain" description="C-type lectin" evidence="3">
    <location>
        <begin position="22"/>
        <end position="134"/>
    </location>
</feature>
<comment type="caution">
    <text evidence="4">The sequence shown here is derived from an EMBL/GenBank/DDBJ whole genome shotgun (WGS) entry which is preliminary data.</text>
</comment>